<gene>
    <name evidence="2" type="ORF">Tco025E_06936</name>
</gene>
<feature type="region of interest" description="Disordered" evidence="1">
    <location>
        <begin position="286"/>
        <end position="328"/>
    </location>
</feature>
<dbReference type="RefSeq" id="XP_029226094.1">
    <property type="nucleotide sequence ID" value="XM_029373803.1"/>
</dbReference>
<organism evidence="2 3">
    <name type="scientific">Trypanosoma conorhini</name>
    <dbReference type="NCBI Taxonomy" id="83891"/>
    <lineage>
        <taxon>Eukaryota</taxon>
        <taxon>Discoba</taxon>
        <taxon>Euglenozoa</taxon>
        <taxon>Kinetoplastea</taxon>
        <taxon>Metakinetoplastina</taxon>
        <taxon>Trypanosomatida</taxon>
        <taxon>Trypanosomatidae</taxon>
        <taxon>Trypanosoma</taxon>
    </lineage>
</organism>
<keyword evidence="3" id="KW-1185">Reference proteome</keyword>
<protein>
    <submittedName>
        <fullName evidence="2">Uncharacterized protein</fullName>
    </submittedName>
</protein>
<dbReference type="Proteomes" id="UP000284403">
    <property type="component" value="Unassembled WGS sequence"/>
</dbReference>
<dbReference type="GeneID" id="40320547"/>
<dbReference type="EMBL" id="MKKU01000501">
    <property type="protein sequence ID" value="RNF09770.1"/>
    <property type="molecule type" value="Genomic_DNA"/>
</dbReference>
<accession>A0A422NWA5</accession>
<comment type="caution">
    <text evidence="2">The sequence shown here is derived from an EMBL/GenBank/DDBJ whole genome shotgun (WGS) entry which is preliminary data.</text>
</comment>
<sequence>MEALVFTKRARRKPLVVLYGVVPVSFVAVRVGRATLQSVAAVRLAGSCAHLLFGEVVASNAALTGRAQVEAFLFLLSRVSVSSPQNLVRGVQALGRLLARCAPGTVGSTTATTSWLAKQSLLMQVKTIGLHGSAVSALASTAVQLGLQGCFLVQRSITDREIAAQQFYYDVVTALQSGAASVAGGSCGAVLGALLLPGLGTALGAFIGSCGCGFLPYFLRRDGPEERRERERQAAAECRDLGRPLDVVEDEEVGWLLLVECEGNLPAASFGCMVGDDAEWLTELPSAADDDDDGARGGRQVPGTVTCGGGGEFEDFLDFGAPEELQAT</sequence>
<name>A0A422NWA5_9TRYP</name>
<evidence type="ECO:0000256" key="1">
    <source>
        <dbReference type="SAM" id="MobiDB-lite"/>
    </source>
</evidence>
<reference evidence="2 3" key="1">
    <citation type="journal article" date="2018" name="BMC Genomics">
        <title>Genomic comparison of Trypanosoma conorhini and Trypanosoma rangeli to Trypanosoma cruzi strains of high and low virulence.</title>
        <authorList>
            <person name="Bradwell K.R."/>
            <person name="Koparde V.N."/>
            <person name="Matveyev A.V."/>
            <person name="Serrano M.G."/>
            <person name="Alves J.M."/>
            <person name="Parikh H."/>
            <person name="Huang B."/>
            <person name="Lee V."/>
            <person name="Espinosa-Alvarez O."/>
            <person name="Ortiz P.A."/>
            <person name="Costa-Martins A.G."/>
            <person name="Teixeira M.M."/>
            <person name="Buck G.A."/>
        </authorList>
    </citation>
    <scope>NUCLEOTIDE SEQUENCE [LARGE SCALE GENOMIC DNA]</scope>
    <source>
        <strain evidence="2 3">025E</strain>
    </source>
</reference>
<dbReference type="AlphaFoldDB" id="A0A422NWA5"/>
<evidence type="ECO:0000313" key="3">
    <source>
        <dbReference type="Proteomes" id="UP000284403"/>
    </source>
</evidence>
<evidence type="ECO:0000313" key="2">
    <source>
        <dbReference type="EMBL" id="RNF09770.1"/>
    </source>
</evidence>
<dbReference type="OrthoDB" id="263759at2759"/>
<proteinExistence type="predicted"/>